<dbReference type="PANTHER" id="PTHR45772">
    <property type="entry name" value="CONSERVED COMPONENT OF ABC TRANSPORTER FOR NATURAL AMINO ACIDS-RELATED"/>
    <property type="match status" value="1"/>
</dbReference>
<dbReference type="Pfam" id="PF12399">
    <property type="entry name" value="BCA_ABC_TP_C"/>
    <property type="match status" value="1"/>
</dbReference>
<keyword evidence="2" id="KW-0813">Transport</keyword>
<name>A0A506UFD6_9HYPH</name>
<evidence type="ECO:0000256" key="2">
    <source>
        <dbReference type="ARBA" id="ARBA00022448"/>
    </source>
</evidence>
<dbReference type="Proteomes" id="UP000318801">
    <property type="component" value="Unassembled WGS sequence"/>
</dbReference>
<gene>
    <name evidence="6" type="ORF">FJU08_04410</name>
</gene>
<evidence type="ECO:0000256" key="4">
    <source>
        <dbReference type="ARBA" id="ARBA00022840"/>
    </source>
</evidence>
<dbReference type="SMART" id="SM00382">
    <property type="entry name" value="AAA"/>
    <property type="match status" value="1"/>
</dbReference>
<dbReference type="PANTHER" id="PTHR45772:SF9">
    <property type="entry name" value="CONSERVED COMPONENT OF ABC TRANSPORTER FOR NATURAL AMINO ACIDS"/>
    <property type="match status" value="1"/>
</dbReference>
<proteinExistence type="inferred from homology"/>
<dbReference type="PROSITE" id="PS00211">
    <property type="entry name" value="ABC_TRANSPORTER_1"/>
    <property type="match status" value="1"/>
</dbReference>
<protein>
    <submittedName>
        <fullName evidence="6">ABC transporter ATP-binding protein</fullName>
    </submittedName>
</protein>
<dbReference type="Gene3D" id="3.40.50.300">
    <property type="entry name" value="P-loop containing nucleotide triphosphate hydrolases"/>
    <property type="match status" value="1"/>
</dbReference>
<comment type="similarity">
    <text evidence="1">Belongs to the ABC transporter superfamily.</text>
</comment>
<evidence type="ECO:0000259" key="5">
    <source>
        <dbReference type="PROSITE" id="PS50893"/>
    </source>
</evidence>
<feature type="domain" description="ABC transporter" evidence="5">
    <location>
        <begin position="2"/>
        <end position="249"/>
    </location>
</feature>
<dbReference type="GO" id="GO:0016887">
    <property type="term" value="F:ATP hydrolysis activity"/>
    <property type="evidence" value="ECO:0007669"/>
    <property type="project" value="InterPro"/>
</dbReference>
<accession>A0A506UFD6</accession>
<comment type="caution">
    <text evidence="6">The sequence shown here is derived from an EMBL/GenBank/DDBJ whole genome shotgun (WGS) entry which is preliminary data.</text>
</comment>
<dbReference type="OrthoDB" id="9806149at2"/>
<dbReference type="AlphaFoldDB" id="A0A506UFD6"/>
<keyword evidence="3" id="KW-0547">Nucleotide-binding</keyword>
<dbReference type="GO" id="GO:0005524">
    <property type="term" value="F:ATP binding"/>
    <property type="evidence" value="ECO:0007669"/>
    <property type="project" value="UniProtKB-KW"/>
</dbReference>
<keyword evidence="7" id="KW-1185">Reference proteome</keyword>
<evidence type="ECO:0000256" key="3">
    <source>
        <dbReference type="ARBA" id="ARBA00022741"/>
    </source>
</evidence>
<dbReference type="RefSeq" id="WP_141147767.1">
    <property type="nucleotide sequence ID" value="NZ_VHLG01000002.1"/>
</dbReference>
<dbReference type="PROSITE" id="PS50893">
    <property type="entry name" value="ABC_TRANSPORTER_2"/>
    <property type="match status" value="1"/>
</dbReference>
<dbReference type="InterPro" id="IPR032823">
    <property type="entry name" value="BCA_ABC_TP_C"/>
</dbReference>
<dbReference type="InterPro" id="IPR003439">
    <property type="entry name" value="ABC_transporter-like_ATP-bd"/>
</dbReference>
<dbReference type="EMBL" id="VHLG01000002">
    <property type="protein sequence ID" value="TPW32256.1"/>
    <property type="molecule type" value="Genomic_DNA"/>
</dbReference>
<organism evidence="6 7">
    <name type="scientific">Martelella alba</name>
    <dbReference type="NCBI Taxonomy" id="2590451"/>
    <lineage>
        <taxon>Bacteria</taxon>
        <taxon>Pseudomonadati</taxon>
        <taxon>Pseudomonadota</taxon>
        <taxon>Alphaproteobacteria</taxon>
        <taxon>Hyphomicrobiales</taxon>
        <taxon>Aurantimonadaceae</taxon>
        <taxon>Martelella</taxon>
    </lineage>
</organism>
<keyword evidence="4 6" id="KW-0067">ATP-binding</keyword>
<dbReference type="InterPro" id="IPR027417">
    <property type="entry name" value="P-loop_NTPase"/>
</dbReference>
<evidence type="ECO:0000256" key="1">
    <source>
        <dbReference type="ARBA" id="ARBA00005417"/>
    </source>
</evidence>
<sequence length="254" mass="27089">MLKATDISLAFGGFKALNDVSIEAAPGSITGLIGPNGSGKSTLLNVISGVYVPDHGSVTLDRNPLPLGKPEEVAARGIGRTFQVPRLARRLSVFQNMLAGEPNHAGENIFDLFLRPGRVAAQERTATKRAWAILKRLGMDLKANDPAGSLSGGQQKLLTMGMLLMADPAVLLLDEPAAGVNPVLIAQQVDFLKSLKAEGRTVILIEHNMEMIANVCDRAYVLDAGEVIAFGTPAEIRANEQVIRSYLGQPAEQE</sequence>
<dbReference type="InterPro" id="IPR051120">
    <property type="entry name" value="ABC_AA/LPS_Transport"/>
</dbReference>
<evidence type="ECO:0000313" key="6">
    <source>
        <dbReference type="EMBL" id="TPW32256.1"/>
    </source>
</evidence>
<dbReference type="GO" id="GO:0005886">
    <property type="term" value="C:plasma membrane"/>
    <property type="evidence" value="ECO:0007669"/>
    <property type="project" value="TreeGrafter"/>
</dbReference>
<dbReference type="InterPro" id="IPR003593">
    <property type="entry name" value="AAA+_ATPase"/>
</dbReference>
<evidence type="ECO:0000313" key="7">
    <source>
        <dbReference type="Proteomes" id="UP000318801"/>
    </source>
</evidence>
<dbReference type="CDD" id="cd03219">
    <property type="entry name" value="ABC_Mj1267_LivG_branched"/>
    <property type="match status" value="1"/>
</dbReference>
<dbReference type="InterPro" id="IPR017871">
    <property type="entry name" value="ABC_transporter-like_CS"/>
</dbReference>
<dbReference type="Pfam" id="PF00005">
    <property type="entry name" value="ABC_tran"/>
    <property type="match status" value="1"/>
</dbReference>
<reference evidence="6 7" key="1">
    <citation type="submission" date="2019-06" db="EMBL/GenBank/DDBJ databases">
        <authorList>
            <person name="Li M."/>
        </authorList>
    </citation>
    <scope>NUCLEOTIDE SEQUENCE [LARGE SCALE GENOMIC DNA]</scope>
    <source>
        <strain evidence="6 7">BGMRC2036</strain>
    </source>
</reference>
<dbReference type="SUPFAM" id="SSF52540">
    <property type="entry name" value="P-loop containing nucleoside triphosphate hydrolases"/>
    <property type="match status" value="1"/>
</dbReference>